<keyword evidence="1" id="KW-0812">Transmembrane</keyword>
<keyword evidence="1" id="KW-0472">Membrane</keyword>
<dbReference type="WBParaSite" id="nRc.2.0.1.t19349-RA">
    <property type="protein sequence ID" value="nRc.2.0.1.t19349-RA"/>
    <property type="gene ID" value="nRc.2.0.1.g19349"/>
</dbReference>
<organism evidence="2 3">
    <name type="scientific">Romanomermis culicivorax</name>
    <name type="common">Nematode worm</name>
    <dbReference type="NCBI Taxonomy" id="13658"/>
    <lineage>
        <taxon>Eukaryota</taxon>
        <taxon>Metazoa</taxon>
        <taxon>Ecdysozoa</taxon>
        <taxon>Nematoda</taxon>
        <taxon>Enoplea</taxon>
        <taxon>Dorylaimia</taxon>
        <taxon>Mermithida</taxon>
        <taxon>Mermithoidea</taxon>
        <taxon>Mermithidae</taxon>
        <taxon>Romanomermis</taxon>
    </lineage>
</organism>
<accession>A0A915IZT6</accession>
<dbReference type="AlphaFoldDB" id="A0A915IZT6"/>
<name>A0A915IZT6_ROMCU</name>
<reference evidence="3" key="1">
    <citation type="submission" date="2022-11" db="UniProtKB">
        <authorList>
            <consortium name="WormBaseParasite"/>
        </authorList>
    </citation>
    <scope>IDENTIFICATION</scope>
</reference>
<protein>
    <submittedName>
        <fullName evidence="3">MARVEL domain-containing protein</fullName>
    </submittedName>
</protein>
<feature type="transmembrane region" description="Helical" evidence="1">
    <location>
        <begin position="155"/>
        <end position="175"/>
    </location>
</feature>
<sequence length="292" mass="33068">MSRRHSYEDELEMLNLSRNNNYYCTKIPTRWLAIALSSLELIVHFALFVCLLVNLNRKSVNLGQLAATASALFFLVTACITFGIFFYSLYTLRADFAYFCPYLAHISLVILFCFTWIVIVIYAASTRKLTACSELYGNTTTNCDEISIFDSGYSILALISFLIFNVWLFSVVKMVRKQLVELGRLLIESEKNETSKRLLALRQQIDPRLKFFVITEDKGCSSGGANAAVDRATFDASSIDHENLSVNLSTMMFVPKGSSMCFFRENETDSLRPNYSISNLSRKTCDEQATAM</sequence>
<feature type="transmembrane region" description="Helical" evidence="1">
    <location>
        <begin position="31"/>
        <end position="55"/>
    </location>
</feature>
<dbReference type="Proteomes" id="UP000887565">
    <property type="component" value="Unplaced"/>
</dbReference>
<keyword evidence="2" id="KW-1185">Reference proteome</keyword>
<evidence type="ECO:0000313" key="2">
    <source>
        <dbReference type="Proteomes" id="UP000887565"/>
    </source>
</evidence>
<evidence type="ECO:0000256" key="1">
    <source>
        <dbReference type="SAM" id="Phobius"/>
    </source>
</evidence>
<proteinExistence type="predicted"/>
<feature type="transmembrane region" description="Helical" evidence="1">
    <location>
        <begin position="102"/>
        <end position="124"/>
    </location>
</feature>
<feature type="transmembrane region" description="Helical" evidence="1">
    <location>
        <begin position="67"/>
        <end position="90"/>
    </location>
</feature>
<evidence type="ECO:0000313" key="3">
    <source>
        <dbReference type="WBParaSite" id="nRc.2.0.1.t19349-RA"/>
    </source>
</evidence>
<keyword evidence="1" id="KW-1133">Transmembrane helix</keyword>